<evidence type="ECO:0000256" key="1">
    <source>
        <dbReference type="SAM" id="MobiDB-lite"/>
    </source>
</evidence>
<evidence type="ECO:0000313" key="2">
    <source>
        <dbReference type="EMBL" id="KRY05068.1"/>
    </source>
</evidence>
<dbReference type="EMBL" id="JYDQ01001527">
    <property type="protein sequence ID" value="KRY05068.1"/>
    <property type="molecule type" value="Genomic_DNA"/>
</dbReference>
<name>A0A0V0YY51_9BILA</name>
<dbReference type="AlphaFoldDB" id="A0A0V0YY51"/>
<feature type="region of interest" description="Disordered" evidence="1">
    <location>
        <begin position="1"/>
        <end position="31"/>
    </location>
</feature>
<organism evidence="2 3">
    <name type="scientific">Trichinella patagoniensis</name>
    <dbReference type="NCBI Taxonomy" id="990121"/>
    <lineage>
        <taxon>Eukaryota</taxon>
        <taxon>Metazoa</taxon>
        <taxon>Ecdysozoa</taxon>
        <taxon>Nematoda</taxon>
        <taxon>Enoplea</taxon>
        <taxon>Dorylaimia</taxon>
        <taxon>Trichinellida</taxon>
        <taxon>Trichinellidae</taxon>
        <taxon>Trichinella</taxon>
    </lineage>
</organism>
<comment type="caution">
    <text evidence="2">The sequence shown here is derived from an EMBL/GenBank/DDBJ whole genome shotgun (WGS) entry which is preliminary data.</text>
</comment>
<gene>
    <name evidence="2" type="ORF">T12_6601</name>
</gene>
<protein>
    <submittedName>
        <fullName evidence="2">Uncharacterized protein</fullName>
    </submittedName>
</protein>
<dbReference type="Proteomes" id="UP000054783">
    <property type="component" value="Unassembled WGS sequence"/>
</dbReference>
<evidence type="ECO:0000313" key="3">
    <source>
        <dbReference type="Proteomes" id="UP000054783"/>
    </source>
</evidence>
<proteinExistence type="predicted"/>
<accession>A0A0V0YY51</accession>
<keyword evidence="3" id="KW-1185">Reference proteome</keyword>
<sequence length="31" mass="3451">MPYPAHHHLQLVPGSKDELIPRCLPGSNPDM</sequence>
<reference evidence="2 3" key="1">
    <citation type="submission" date="2015-01" db="EMBL/GenBank/DDBJ databases">
        <title>Evolution of Trichinella species and genotypes.</title>
        <authorList>
            <person name="Korhonen P.K."/>
            <person name="Edoardo P."/>
            <person name="Giuseppe L.R."/>
            <person name="Gasser R.B."/>
        </authorList>
    </citation>
    <scope>NUCLEOTIDE SEQUENCE [LARGE SCALE GENOMIC DNA]</scope>
    <source>
        <strain evidence="2">ISS2496</strain>
    </source>
</reference>